<dbReference type="InterPro" id="IPR042099">
    <property type="entry name" value="ANL_N_sf"/>
</dbReference>
<dbReference type="PANTHER" id="PTHR45527:SF1">
    <property type="entry name" value="FATTY ACID SYNTHASE"/>
    <property type="match status" value="1"/>
</dbReference>
<dbReference type="CDD" id="cd19531">
    <property type="entry name" value="LCL_NRPS-like"/>
    <property type="match status" value="1"/>
</dbReference>
<dbReference type="InterPro" id="IPR023213">
    <property type="entry name" value="CAT-like_dom_sf"/>
</dbReference>
<dbReference type="RefSeq" id="WP_343891986.1">
    <property type="nucleotide sequence ID" value="NZ_BAAAEH010000049.1"/>
</dbReference>
<accession>A0ABU9Y9H8</accession>
<comment type="caution">
    <text evidence="4">The sequence shown here is derived from an EMBL/GenBank/DDBJ whole genome shotgun (WGS) entry which is preliminary data.</text>
</comment>
<evidence type="ECO:0000259" key="3">
    <source>
        <dbReference type="PROSITE" id="PS50075"/>
    </source>
</evidence>
<dbReference type="Gene3D" id="3.30.300.30">
    <property type="match status" value="1"/>
</dbReference>
<dbReference type="Pfam" id="PF13193">
    <property type="entry name" value="AMP-binding_C"/>
    <property type="match status" value="1"/>
</dbReference>
<dbReference type="Gene3D" id="3.40.50.12780">
    <property type="entry name" value="N-terminal domain of ligase-like"/>
    <property type="match status" value="1"/>
</dbReference>
<dbReference type="SMART" id="SM00823">
    <property type="entry name" value="PKS_PP"/>
    <property type="match status" value="1"/>
</dbReference>
<evidence type="ECO:0000256" key="2">
    <source>
        <dbReference type="ARBA" id="ARBA00022553"/>
    </source>
</evidence>
<dbReference type="NCBIfam" id="TIGR01733">
    <property type="entry name" value="AA-adenyl-dom"/>
    <property type="match status" value="1"/>
</dbReference>
<gene>
    <name evidence="4" type="ORF">ABC974_22660</name>
</gene>
<keyword evidence="5" id="KW-1185">Reference proteome</keyword>
<dbReference type="Proteomes" id="UP001419910">
    <property type="component" value="Unassembled WGS sequence"/>
</dbReference>
<protein>
    <submittedName>
        <fullName evidence="4">Amino acid adenylation domain-containing protein</fullName>
    </submittedName>
</protein>
<dbReference type="InterPro" id="IPR020806">
    <property type="entry name" value="PKS_PP-bd"/>
</dbReference>
<evidence type="ECO:0000256" key="1">
    <source>
        <dbReference type="ARBA" id="ARBA00022450"/>
    </source>
</evidence>
<dbReference type="Pfam" id="PF00668">
    <property type="entry name" value="Condensation"/>
    <property type="match status" value="1"/>
</dbReference>
<dbReference type="InterPro" id="IPR036736">
    <property type="entry name" value="ACP-like_sf"/>
</dbReference>
<dbReference type="CDD" id="cd05930">
    <property type="entry name" value="A_NRPS"/>
    <property type="match status" value="1"/>
</dbReference>
<dbReference type="InterPro" id="IPR001242">
    <property type="entry name" value="Condensation_dom"/>
</dbReference>
<dbReference type="SUPFAM" id="SSF52777">
    <property type="entry name" value="CoA-dependent acyltransferases"/>
    <property type="match status" value="2"/>
</dbReference>
<proteinExistence type="predicted"/>
<dbReference type="Pfam" id="PF00550">
    <property type="entry name" value="PP-binding"/>
    <property type="match status" value="1"/>
</dbReference>
<dbReference type="SUPFAM" id="SSF56801">
    <property type="entry name" value="Acetyl-CoA synthetase-like"/>
    <property type="match status" value="1"/>
</dbReference>
<dbReference type="Gene3D" id="3.30.559.10">
    <property type="entry name" value="Chloramphenicol acetyltransferase-like domain"/>
    <property type="match status" value="1"/>
</dbReference>
<reference evidence="4 5" key="1">
    <citation type="submission" date="2024-05" db="EMBL/GenBank/DDBJ databases">
        <authorList>
            <person name="Liu Q."/>
            <person name="Xin Y.-H."/>
        </authorList>
    </citation>
    <scope>NUCLEOTIDE SEQUENCE [LARGE SCALE GENOMIC DNA]</scope>
    <source>
        <strain evidence="4 5">CGMCC 1.10181</strain>
    </source>
</reference>
<dbReference type="EMBL" id="JBDIME010000028">
    <property type="protein sequence ID" value="MEN2792449.1"/>
    <property type="molecule type" value="Genomic_DNA"/>
</dbReference>
<dbReference type="InterPro" id="IPR010071">
    <property type="entry name" value="AA_adenyl_dom"/>
</dbReference>
<dbReference type="Pfam" id="PF00501">
    <property type="entry name" value="AMP-binding"/>
    <property type="match status" value="1"/>
</dbReference>
<dbReference type="InterPro" id="IPR045851">
    <property type="entry name" value="AMP-bd_C_sf"/>
</dbReference>
<dbReference type="Gene3D" id="1.10.1200.10">
    <property type="entry name" value="ACP-like"/>
    <property type="match status" value="1"/>
</dbReference>
<evidence type="ECO:0000313" key="5">
    <source>
        <dbReference type="Proteomes" id="UP001419910"/>
    </source>
</evidence>
<dbReference type="PROSITE" id="PS50075">
    <property type="entry name" value="CARRIER"/>
    <property type="match status" value="1"/>
</dbReference>
<name>A0ABU9Y9H8_9SPHN</name>
<sequence>MSDDPFTAARMSDASKELLKSRLKQLVREKMGVTGGWHPLSHGQEALWFLWKLAPQSWAYSIALPMGVRGPLDVPALRRSLQILSDRHAGLRTEFRDDAGLIQQRAREHWPVDLVETDAASWTDEQVREAVRQEAQRPFDLATNAALRVSLFRRAADHHVLLFTLPHIVGDLWSLIVLLDELRLVYAAETSGKATVLPALSVSYEDYVRAQRPADGQADDNPHLAYWRDALAGELPVLDLPGDRQRPPAQTFSGGTVVRRIDAGLTRDLERLAGAEDATLFMLLMAAYQALLHRYGGQETIIVGTPSSGRHQAGLADLIGDFINMLPIRGSFSNDRSFRACLADTRRAVIEALKHQDCPFSLIVDALQPPRDISRSPIFQTTFVLQKFHRYPELQRTLLPAPDEPPVPFADLLLEPWPLAQQDGQFDLNLEMKKTDSGALIGAWKFAADLFDAGTIERIASSFEVLLRQMVADPDREIGAFSLLAEDQIAAVLDAGRGPLVAPPVETTVCALFETRAAADGQAIAIRCGDDALSYAALQERVESVARALAAQGVGREKLVAVVMQRGIDFVTALLAIMKAGGAFLPLDPRNPPARSRVVLENSDLALVLTEEAFAAGLEAALAESPSDRRPRVMTFETLAGQAAGHSLPLPAAGGDLAYTMYTSGSTGQPKGVMVEHRGMVNHVLGKLSDLDFTAADVLAQNAPQSFDVVVWQSLAPLVAGGRVVVIPDAIAEDPTELLQEIRQRGVTMLQIVPSMLRAILEEVESRDGGPPDLAPLRWMIPTGEALPTELCRRWFDLYPAIPILNTYGSTECSDDQCHYRLDRIEPADAALPVVSVGRPIANMSAHVLDARLAPVPAGVVGELYIGGIGVGRGYRGDAERTAAAFIPDPYGTTADARLYRTRDMARRRADGLIDFLGRTDHMIKLHGLRIEPGEIETALCRHPDVAEAAVLARPGPSGERRLVAYVVATDAGALANLESLRPFLAATLPYSMIPSTFVALPALPLTANGKLDQHRLPAPEWRTAAAAPIVAPRTGIEATIAAIWGHLLKRDPVSVTEDFFESGGDSIRSIQVAARCRQAGLPVEPVDLFVHRTIAALAEQLGDRFSSGGWVSPQPAEAAPPLVAPENLKRALELVSFDDDLEDDDTPTDIAAKG</sequence>
<dbReference type="InterPro" id="IPR000873">
    <property type="entry name" value="AMP-dep_synth/lig_dom"/>
</dbReference>
<dbReference type="Gene3D" id="3.30.559.30">
    <property type="entry name" value="Nonribosomal peptide synthetase, condensation domain"/>
    <property type="match status" value="1"/>
</dbReference>
<dbReference type="SUPFAM" id="SSF47336">
    <property type="entry name" value="ACP-like"/>
    <property type="match status" value="1"/>
</dbReference>
<dbReference type="InterPro" id="IPR009081">
    <property type="entry name" value="PP-bd_ACP"/>
</dbReference>
<evidence type="ECO:0000313" key="4">
    <source>
        <dbReference type="EMBL" id="MEN2792449.1"/>
    </source>
</evidence>
<dbReference type="PANTHER" id="PTHR45527">
    <property type="entry name" value="NONRIBOSOMAL PEPTIDE SYNTHETASE"/>
    <property type="match status" value="1"/>
</dbReference>
<keyword evidence="1" id="KW-0596">Phosphopantetheine</keyword>
<dbReference type="InterPro" id="IPR025110">
    <property type="entry name" value="AMP-bd_C"/>
</dbReference>
<keyword evidence="2" id="KW-0597">Phosphoprotein</keyword>
<feature type="domain" description="Carrier" evidence="3">
    <location>
        <begin position="1032"/>
        <end position="1106"/>
    </location>
</feature>
<organism evidence="4 5">
    <name type="scientific">Sphingomonas oligophenolica</name>
    <dbReference type="NCBI Taxonomy" id="301154"/>
    <lineage>
        <taxon>Bacteria</taxon>
        <taxon>Pseudomonadati</taxon>
        <taxon>Pseudomonadota</taxon>
        <taxon>Alphaproteobacteria</taxon>
        <taxon>Sphingomonadales</taxon>
        <taxon>Sphingomonadaceae</taxon>
        <taxon>Sphingomonas</taxon>
    </lineage>
</organism>